<organism evidence="3 4">
    <name type="scientific">Paenibacillus hexagrammi</name>
    <dbReference type="NCBI Taxonomy" id="2908839"/>
    <lineage>
        <taxon>Bacteria</taxon>
        <taxon>Bacillati</taxon>
        <taxon>Bacillota</taxon>
        <taxon>Bacilli</taxon>
        <taxon>Bacillales</taxon>
        <taxon>Paenibacillaceae</taxon>
        <taxon>Paenibacillus</taxon>
    </lineage>
</organism>
<accession>A0ABY3SFR9</accession>
<evidence type="ECO:0000313" key="4">
    <source>
        <dbReference type="Proteomes" id="UP001649230"/>
    </source>
</evidence>
<feature type="compositionally biased region" description="Polar residues" evidence="1">
    <location>
        <begin position="187"/>
        <end position="200"/>
    </location>
</feature>
<feature type="region of interest" description="Disordered" evidence="1">
    <location>
        <begin position="137"/>
        <end position="218"/>
    </location>
</feature>
<feature type="region of interest" description="Disordered" evidence="1">
    <location>
        <begin position="42"/>
        <end position="96"/>
    </location>
</feature>
<reference evidence="3 4" key="1">
    <citation type="journal article" date="2024" name="Int. J. Syst. Evol. Microbiol.">
        <title>Paenibacillus hexagrammi sp. nov., a novel bacterium isolated from the gut content of Hexagrammos agrammus.</title>
        <authorList>
            <person name="Jung H.K."/>
            <person name="Kim D.G."/>
            <person name="Zin H."/>
            <person name="Park J."/>
            <person name="Jung H."/>
            <person name="Kim Y.O."/>
            <person name="Kong H.J."/>
            <person name="Kim J.W."/>
            <person name="Kim Y.S."/>
        </authorList>
    </citation>
    <scope>NUCLEOTIDE SEQUENCE [LARGE SCALE GENOMIC DNA]</scope>
    <source>
        <strain evidence="3 4">YPD9-1</strain>
    </source>
</reference>
<dbReference type="Pfam" id="PF14478">
    <property type="entry name" value="DUF4430"/>
    <property type="match status" value="1"/>
</dbReference>
<evidence type="ECO:0000259" key="2">
    <source>
        <dbReference type="Pfam" id="PF14478"/>
    </source>
</evidence>
<dbReference type="PROSITE" id="PS51257">
    <property type="entry name" value="PROKAR_LIPOPROTEIN"/>
    <property type="match status" value="1"/>
</dbReference>
<feature type="compositionally biased region" description="Polar residues" evidence="1">
    <location>
        <begin position="137"/>
        <end position="161"/>
    </location>
</feature>
<name>A0ABY3SFR9_9BACL</name>
<feature type="compositionally biased region" description="Low complexity" evidence="1">
    <location>
        <begin position="162"/>
        <end position="185"/>
    </location>
</feature>
<evidence type="ECO:0000313" key="3">
    <source>
        <dbReference type="EMBL" id="UJF32614.1"/>
    </source>
</evidence>
<dbReference type="RefSeq" id="WP_235118962.1">
    <property type="nucleotide sequence ID" value="NZ_CP090978.1"/>
</dbReference>
<sequence length="332" mass="33055">MNKWYILLGVACMLVTSGCGSHIKQEAGSSDLAAANGSDAKAGSLHVSSTNNSGPKPADQSAQQDTDPTMSSNGGQPGSSASAAGSSSLLSGGTESAAAGTSAAQASVSTNATLQGGAQSSSNANPTVQGEAQTFDANASSQGAPQRSTSANTSEQGDTLQSSADTSASGGSQTASSTSSSMLGSVEPSSNADSANQPSASGGGTAEPSSQQAPSPATTAISISITGDDKLGSILQETSVPVQEGMTVLDALKQVTKANKIQMEYQGRGTFAYVQGIDNLYEFDRGPKSGWVYKVNGKAPGEGAGSYKAAPGDKIEWLYTLDLGEDVGAKMP</sequence>
<keyword evidence="4" id="KW-1185">Reference proteome</keyword>
<feature type="compositionally biased region" description="Low complexity" evidence="1">
    <location>
        <begin position="71"/>
        <end position="96"/>
    </location>
</feature>
<feature type="compositionally biased region" description="Polar residues" evidence="1">
    <location>
        <begin position="207"/>
        <end position="218"/>
    </location>
</feature>
<dbReference type="EMBL" id="CP090978">
    <property type="protein sequence ID" value="UJF32614.1"/>
    <property type="molecule type" value="Genomic_DNA"/>
</dbReference>
<proteinExistence type="predicted"/>
<protein>
    <submittedName>
        <fullName evidence="3">DUF4430 domain-containing protein</fullName>
    </submittedName>
</protein>
<gene>
    <name evidence="3" type="ORF">L0M14_23745</name>
</gene>
<dbReference type="Gene3D" id="2.170.130.30">
    <property type="match status" value="1"/>
</dbReference>
<feature type="domain" description="Transcobalamin-like C-terminal" evidence="2">
    <location>
        <begin position="245"/>
        <end position="320"/>
    </location>
</feature>
<feature type="compositionally biased region" description="Polar residues" evidence="1">
    <location>
        <begin position="46"/>
        <end position="70"/>
    </location>
</feature>
<dbReference type="InterPro" id="IPR027954">
    <property type="entry name" value="Transcobalamin-like_C"/>
</dbReference>
<dbReference type="Proteomes" id="UP001649230">
    <property type="component" value="Chromosome"/>
</dbReference>
<evidence type="ECO:0000256" key="1">
    <source>
        <dbReference type="SAM" id="MobiDB-lite"/>
    </source>
</evidence>